<sequence>MLHAMIGPFVRAMDRPGPLYRERAMHMESERPSAAWLYLGGEGIEPRCLATDAYVSPLWCLLLAGAEVVPAITPAQVEVQTPGNGLRLSLETAQDNWAQFDAYIRRHPQHHRVPAIGLCLDAVAAFLQRAAEASEGPLQTLWLQGDLDAVSGPFDANTASRIGFWKWNADTRLQALQGGTVDLHDVTLVLDYENLDEWVRAFGLDTLDHPWFRALAHLEDFAGLQVPFAELEAPAEAEPLPVGLDEHDIALDPGPEHEPEHELELDEPAPPPVSPGEWARRYQAGDPAAALALSRLADDPAQAMDWARRACGLEGAAEPTAAAWLRLAQLAFERAGSTDELLQARGWVERAQALDHQLDEVYALLLLQARLWLDADAGPVDGARAFAALERLLLLSGRNQAVHTEGLHLLGICRRDGLGCPADPEAARVSWRSAASDGHGPATRALVELLAAQADAEEDAQAAERLWLEALNHAEVYLECFAEEGDPRVLAFMHGFCGELALRTDPIDWEAAELHLVRAAEAGNVDAMGLLAIDVYRNRQSPLRDLKRALHWAWRYGVATGVLKSADAGWQRWVFALFWLLRG</sequence>
<accession>A0ABM7LHC3</accession>
<dbReference type="InterPro" id="IPR011990">
    <property type="entry name" value="TPR-like_helical_dom_sf"/>
</dbReference>
<dbReference type="EMBL" id="AP023081">
    <property type="protein sequence ID" value="BCD89027.1"/>
    <property type="molecule type" value="Genomic_DNA"/>
</dbReference>
<reference evidence="2" key="1">
    <citation type="submission" date="2020-05" db="EMBL/GenBank/DDBJ databases">
        <title>Complete genome sequence of Pseudomonas sp. Sm006.</title>
        <authorList>
            <person name="Takeuchi K."/>
            <person name="Someya N."/>
        </authorList>
    </citation>
    <scope>NUCLEOTIDE SEQUENCE</scope>
    <source>
        <strain evidence="2">Sm006</strain>
    </source>
</reference>
<name>A0ABM7LHC3_9PSED</name>
<dbReference type="Proteomes" id="UP001064896">
    <property type="component" value="Chromosome"/>
</dbReference>
<dbReference type="Gene3D" id="1.25.40.10">
    <property type="entry name" value="Tetratricopeptide repeat domain"/>
    <property type="match status" value="1"/>
</dbReference>
<evidence type="ECO:0000313" key="2">
    <source>
        <dbReference type="EMBL" id="BCD89027.1"/>
    </source>
</evidence>
<evidence type="ECO:0000256" key="1">
    <source>
        <dbReference type="SAM" id="MobiDB-lite"/>
    </source>
</evidence>
<feature type="compositionally biased region" description="Basic and acidic residues" evidence="1">
    <location>
        <begin position="245"/>
        <end position="262"/>
    </location>
</feature>
<protein>
    <recommendedName>
        <fullName evidence="4">Sel1 repeat family protein</fullName>
    </recommendedName>
</protein>
<gene>
    <name evidence="2" type="ORF">PSm6_54340</name>
</gene>
<organism evidence="2 3">
    <name type="scientific">Pseudomonas solani</name>
    <dbReference type="NCBI Taxonomy" id="2731552"/>
    <lineage>
        <taxon>Bacteria</taxon>
        <taxon>Pseudomonadati</taxon>
        <taxon>Pseudomonadota</taxon>
        <taxon>Gammaproteobacteria</taxon>
        <taxon>Pseudomonadales</taxon>
        <taxon>Pseudomonadaceae</taxon>
        <taxon>Pseudomonas</taxon>
    </lineage>
</organism>
<keyword evidence="3" id="KW-1185">Reference proteome</keyword>
<feature type="region of interest" description="Disordered" evidence="1">
    <location>
        <begin position="245"/>
        <end position="277"/>
    </location>
</feature>
<evidence type="ECO:0000313" key="3">
    <source>
        <dbReference type="Proteomes" id="UP001064896"/>
    </source>
</evidence>
<evidence type="ECO:0008006" key="4">
    <source>
        <dbReference type="Google" id="ProtNLM"/>
    </source>
</evidence>
<proteinExistence type="predicted"/>
<dbReference type="SUPFAM" id="SSF81901">
    <property type="entry name" value="HCP-like"/>
    <property type="match status" value="1"/>
</dbReference>